<accession>R7RVQ6</accession>
<dbReference type="Proteomes" id="UP000053927">
    <property type="component" value="Unassembled WGS sequence"/>
</dbReference>
<evidence type="ECO:0000313" key="2">
    <source>
        <dbReference type="Proteomes" id="UP000053927"/>
    </source>
</evidence>
<feature type="non-terminal residue" evidence="1">
    <location>
        <position position="1"/>
    </location>
</feature>
<gene>
    <name evidence="1" type="ORF">STEHIDRAFT_35865</name>
</gene>
<dbReference type="eggNOG" id="ENOG502SK3Y">
    <property type="taxonomic scope" value="Eukaryota"/>
</dbReference>
<name>R7RVQ6_STEHR</name>
<reference evidence="2" key="1">
    <citation type="journal article" date="2012" name="Science">
        <title>The Paleozoic origin of enzymatic lignin decomposition reconstructed from 31 fungal genomes.</title>
        <authorList>
            <person name="Floudas D."/>
            <person name="Binder M."/>
            <person name="Riley R."/>
            <person name="Barry K."/>
            <person name="Blanchette R.A."/>
            <person name="Henrissat B."/>
            <person name="Martinez A.T."/>
            <person name="Otillar R."/>
            <person name="Spatafora J.W."/>
            <person name="Yadav J.S."/>
            <person name="Aerts A."/>
            <person name="Benoit I."/>
            <person name="Boyd A."/>
            <person name="Carlson A."/>
            <person name="Copeland A."/>
            <person name="Coutinho P.M."/>
            <person name="de Vries R.P."/>
            <person name="Ferreira P."/>
            <person name="Findley K."/>
            <person name="Foster B."/>
            <person name="Gaskell J."/>
            <person name="Glotzer D."/>
            <person name="Gorecki P."/>
            <person name="Heitman J."/>
            <person name="Hesse C."/>
            <person name="Hori C."/>
            <person name="Igarashi K."/>
            <person name="Jurgens J.A."/>
            <person name="Kallen N."/>
            <person name="Kersten P."/>
            <person name="Kohler A."/>
            <person name="Kuees U."/>
            <person name="Kumar T.K.A."/>
            <person name="Kuo A."/>
            <person name="LaButti K."/>
            <person name="Larrondo L.F."/>
            <person name="Lindquist E."/>
            <person name="Ling A."/>
            <person name="Lombard V."/>
            <person name="Lucas S."/>
            <person name="Lundell T."/>
            <person name="Martin R."/>
            <person name="McLaughlin D.J."/>
            <person name="Morgenstern I."/>
            <person name="Morin E."/>
            <person name="Murat C."/>
            <person name="Nagy L.G."/>
            <person name="Nolan M."/>
            <person name="Ohm R.A."/>
            <person name="Patyshakuliyeva A."/>
            <person name="Rokas A."/>
            <person name="Ruiz-Duenas F.J."/>
            <person name="Sabat G."/>
            <person name="Salamov A."/>
            <person name="Samejima M."/>
            <person name="Schmutz J."/>
            <person name="Slot J.C."/>
            <person name="St John F."/>
            <person name="Stenlid J."/>
            <person name="Sun H."/>
            <person name="Sun S."/>
            <person name="Syed K."/>
            <person name="Tsang A."/>
            <person name="Wiebenga A."/>
            <person name="Young D."/>
            <person name="Pisabarro A."/>
            <person name="Eastwood D.C."/>
            <person name="Martin F."/>
            <person name="Cullen D."/>
            <person name="Grigoriev I.V."/>
            <person name="Hibbett D.S."/>
        </authorList>
    </citation>
    <scope>NUCLEOTIDE SEQUENCE [LARGE SCALE GENOMIC DNA]</scope>
    <source>
        <strain evidence="2">FP-91666</strain>
    </source>
</reference>
<dbReference type="EMBL" id="JH687407">
    <property type="protein sequence ID" value="EIM79209.1"/>
    <property type="molecule type" value="Genomic_DNA"/>
</dbReference>
<protein>
    <submittedName>
        <fullName evidence="1">Uncharacterized protein</fullName>
    </submittedName>
</protein>
<keyword evidence="2" id="KW-1185">Reference proteome</keyword>
<feature type="non-terminal residue" evidence="1">
    <location>
        <position position="319"/>
    </location>
</feature>
<dbReference type="RefSeq" id="XP_007311643.1">
    <property type="nucleotide sequence ID" value="XM_007311581.1"/>
</dbReference>
<sequence length="319" mass="36487">LVKMVNALTSKSSIGGPMACMHLLGHPDVYCSHDIVTVYWYQHIQFVLVNVDDSIVPVDRVQDYCLRPQACGPMSLWDWWRRSNKCKSSNKMRQERKNASSTVHGYVPIFGADRADKQVPCLGNDTLDDSNSVTPVHEATQLLFLQEHAQFMTHHINIAPDSIDVVLNLSGGSLPRRDRGNTEEYCMTMLAFFKPWRSARDLKRVDQTWQQAFDSHSWTDRDVRFMMNMHVKYECNDARDDYNAQLKQGHPAIKKFQDGMDDRSAADLMEDGTLTEIMSLLTTEERLQALEGHEGKCWLDDLEKMNTISATLQAVGWLD</sequence>
<evidence type="ECO:0000313" key="1">
    <source>
        <dbReference type="EMBL" id="EIM79209.1"/>
    </source>
</evidence>
<proteinExistence type="predicted"/>
<dbReference type="AlphaFoldDB" id="R7RVQ6"/>
<dbReference type="OMA" id="MTHHINI"/>
<organism evidence="1 2">
    <name type="scientific">Stereum hirsutum (strain FP-91666)</name>
    <name type="common">White-rot fungus</name>
    <dbReference type="NCBI Taxonomy" id="721885"/>
    <lineage>
        <taxon>Eukaryota</taxon>
        <taxon>Fungi</taxon>
        <taxon>Dikarya</taxon>
        <taxon>Basidiomycota</taxon>
        <taxon>Agaricomycotina</taxon>
        <taxon>Agaricomycetes</taxon>
        <taxon>Russulales</taxon>
        <taxon>Stereaceae</taxon>
        <taxon>Stereum</taxon>
    </lineage>
</organism>
<dbReference type="GeneID" id="18804537"/>
<dbReference type="OrthoDB" id="3259294at2759"/>
<dbReference type="KEGG" id="shs:STEHIDRAFT_35865"/>